<protein>
    <submittedName>
        <fullName evidence="1">Uncharacterized protein</fullName>
    </submittedName>
</protein>
<keyword evidence="2" id="KW-1185">Reference proteome</keyword>
<comment type="caution">
    <text evidence="1">The sequence shown here is derived from an EMBL/GenBank/DDBJ whole genome shotgun (WGS) entry which is preliminary data.</text>
</comment>
<organism evidence="1 2">
    <name type="scientific">Penicillium frequentans</name>
    <dbReference type="NCBI Taxonomy" id="3151616"/>
    <lineage>
        <taxon>Eukaryota</taxon>
        <taxon>Fungi</taxon>
        <taxon>Dikarya</taxon>
        <taxon>Ascomycota</taxon>
        <taxon>Pezizomycotina</taxon>
        <taxon>Eurotiomycetes</taxon>
        <taxon>Eurotiomycetidae</taxon>
        <taxon>Eurotiales</taxon>
        <taxon>Aspergillaceae</taxon>
        <taxon>Penicillium</taxon>
    </lineage>
</organism>
<proteinExistence type="predicted"/>
<dbReference type="Proteomes" id="UP001220324">
    <property type="component" value="Unassembled WGS sequence"/>
</dbReference>
<evidence type="ECO:0000313" key="1">
    <source>
        <dbReference type="EMBL" id="KAJ5532730.1"/>
    </source>
</evidence>
<reference evidence="1 2" key="1">
    <citation type="journal article" date="2023" name="IMA Fungus">
        <title>Comparative genomic study of the Penicillium genus elucidates a diverse pangenome and 15 lateral gene transfer events.</title>
        <authorList>
            <person name="Petersen C."/>
            <person name="Sorensen T."/>
            <person name="Nielsen M.R."/>
            <person name="Sondergaard T.E."/>
            <person name="Sorensen J.L."/>
            <person name="Fitzpatrick D.A."/>
            <person name="Frisvad J.C."/>
            <person name="Nielsen K.L."/>
        </authorList>
    </citation>
    <scope>NUCLEOTIDE SEQUENCE [LARGE SCALE GENOMIC DNA]</scope>
    <source>
        <strain evidence="1 2">IBT 35679</strain>
    </source>
</reference>
<name>A0AAD6GBF4_9EURO</name>
<dbReference type="EMBL" id="JAQIZZ010000007">
    <property type="protein sequence ID" value="KAJ5532730.1"/>
    <property type="molecule type" value="Genomic_DNA"/>
</dbReference>
<sequence length="216" mass="24017">MNSSSESVPTHMASGQSRVLALDFKWGNFHTLITEFDTTNPDPKPLYDVSCGMLAPHLKIKSIQEDRQIGTGTVHAISISPDYSLHGSKGTLRAKSRLRTIYTHMSHTFSDTDKPAKMSWTSRSGFTKWDFICCDENQTPVAKFTANVWALKKVAKIEIMGPKAFDSAALDEIVTVGMTLNYCMYLRINNPLNLVGSAFMRTGKEAQIEAPRLQPV</sequence>
<accession>A0AAD6GBF4</accession>
<gene>
    <name evidence="1" type="ORF">N7494_009282</name>
</gene>
<evidence type="ECO:0000313" key="2">
    <source>
        <dbReference type="Proteomes" id="UP001220324"/>
    </source>
</evidence>
<dbReference type="AlphaFoldDB" id="A0AAD6GBF4"/>